<evidence type="ECO:0000313" key="2">
    <source>
        <dbReference type="Proteomes" id="UP000297245"/>
    </source>
</evidence>
<keyword evidence="2" id="KW-1185">Reference proteome</keyword>
<sequence length="228" mass="25524">MVTVSAPRPKKAQYITYVASLELIASSAVHRSFNRTHGPDVFHANDNATDNPNHDYQREVTQTPADLHREDTSKLVEERRRELVAFYTRRLQQILYARVTLPNSRFFIPPSRHRRLPNLPTLHLPPSTRTLQVGPYTLTNHGANAKPRAVLVRCPLSQAQVIFCFPSPRPDNPRPQGLMLLGHHVEELKHNPDQIAPGAVVCSYRVAALTGPRAVNRIAPGTATTCNT</sequence>
<gene>
    <name evidence="1" type="ORF">K435DRAFT_774543</name>
</gene>
<evidence type="ECO:0000313" key="1">
    <source>
        <dbReference type="EMBL" id="THV04193.1"/>
    </source>
</evidence>
<proteinExistence type="predicted"/>
<name>A0A4S8MMP3_DENBC</name>
<dbReference type="EMBL" id="ML179059">
    <property type="protein sequence ID" value="THV04193.1"/>
    <property type="molecule type" value="Genomic_DNA"/>
</dbReference>
<accession>A0A4S8MMP3</accession>
<dbReference type="AlphaFoldDB" id="A0A4S8MMP3"/>
<protein>
    <submittedName>
        <fullName evidence="1">Uncharacterized protein</fullName>
    </submittedName>
</protein>
<organism evidence="1 2">
    <name type="scientific">Dendrothele bispora (strain CBS 962.96)</name>
    <dbReference type="NCBI Taxonomy" id="1314807"/>
    <lineage>
        <taxon>Eukaryota</taxon>
        <taxon>Fungi</taxon>
        <taxon>Dikarya</taxon>
        <taxon>Basidiomycota</taxon>
        <taxon>Agaricomycotina</taxon>
        <taxon>Agaricomycetes</taxon>
        <taxon>Agaricomycetidae</taxon>
        <taxon>Agaricales</taxon>
        <taxon>Agaricales incertae sedis</taxon>
        <taxon>Dendrothele</taxon>
    </lineage>
</organism>
<reference evidence="1 2" key="1">
    <citation type="journal article" date="2019" name="Nat. Ecol. Evol.">
        <title>Megaphylogeny resolves global patterns of mushroom evolution.</title>
        <authorList>
            <person name="Varga T."/>
            <person name="Krizsan K."/>
            <person name="Foldi C."/>
            <person name="Dima B."/>
            <person name="Sanchez-Garcia M."/>
            <person name="Sanchez-Ramirez S."/>
            <person name="Szollosi G.J."/>
            <person name="Szarkandi J.G."/>
            <person name="Papp V."/>
            <person name="Albert L."/>
            <person name="Andreopoulos W."/>
            <person name="Angelini C."/>
            <person name="Antonin V."/>
            <person name="Barry K.W."/>
            <person name="Bougher N.L."/>
            <person name="Buchanan P."/>
            <person name="Buyck B."/>
            <person name="Bense V."/>
            <person name="Catcheside P."/>
            <person name="Chovatia M."/>
            <person name="Cooper J."/>
            <person name="Damon W."/>
            <person name="Desjardin D."/>
            <person name="Finy P."/>
            <person name="Geml J."/>
            <person name="Haridas S."/>
            <person name="Hughes K."/>
            <person name="Justo A."/>
            <person name="Karasinski D."/>
            <person name="Kautmanova I."/>
            <person name="Kiss B."/>
            <person name="Kocsube S."/>
            <person name="Kotiranta H."/>
            <person name="LaButti K.M."/>
            <person name="Lechner B.E."/>
            <person name="Liimatainen K."/>
            <person name="Lipzen A."/>
            <person name="Lukacs Z."/>
            <person name="Mihaltcheva S."/>
            <person name="Morgado L.N."/>
            <person name="Niskanen T."/>
            <person name="Noordeloos M.E."/>
            <person name="Ohm R.A."/>
            <person name="Ortiz-Santana B."/>
            <person name="Ovrebo C."/>
            <person name="Racz N."/>
            <person name="Riley R."/>
            <person name="Savchenko A."/>
            <person name="Shiryaev A."/>
            <person name="Soop K."/>
            <person name="Spirin V."/>
            <person name="Szebenyi C."/>
            <person name="Tomsovsky M."/>
            <person name="Tulloss R.E."/>
            <person name="Uehling J."/>
            <person name="Grigoriev I.V."/>
            <person name="Vagvolgyi C."/>
            <person name="Papp T."/>
            <person name="Martin F.M."/>
            <person name="Miettinen O."/>
            <person name="Hibbett D.S."/>
            <person name="Nagy L.G."/>
        </authorList>
    </citation>
    <scope>NUCLEOTIDE SEQUENCE [LARGE SCALE GENOMIC DNA]</scope>
    <source>
        <strain evidence="1 2">CBS 962.96</strain>
    </source>
</reference>
<dbReference type="Proteomes" id="UP000297245">
    <property type="component" value="Unassembled WGS sequence"/>
</dbReference>